<evidence type="ECO:0000259" key="5">
    <source>
        <dbReference type="PROSITE" id="PS50931"/>
    </source>
</evidence>
<dbReference type="Pfam" id="PF03466">
    <property type="entry name" value="LysR_substrate"/>
    <property type="match status" value="1"/>
</dbReference>
<evidence type="ECO:0000313" key="7">
    <source>
        <dbReference type="Proteomes" id="UP000077875"/>
    </source>
</evidence>
<dbReference type="FunFam" id="3.40.190.10:FF:000017">
    <property type="entry name" value="Glycine cleavage system transcriptional activator"/>
    <property type="match status" value="1"/>
</dbReference>
<keyword evidence="4" id="KW-0804">Transcription</keyword>
<dbReference type="Gene3D" id="3.40.190.10">
    <property type="entry name" value="Periplasmic binding protein-like II"/>
    <property type="match status" value="2"/>
</dbReference>
<keyword evidence="2" id="KW-0805">Transcription regulation</keyword>
<dbReference type="SUPFAM" id="SSF46785">
    <property type="entry name" value="Winged helix' DNA-binding domain"/>
    <property type="match status" value="1"/>
</dbReference>
<dbReference type="GO" id="GO:0003700">
    <property type="term" value="F:DNA-binding transcription factor activity"/>
    <property type="evidence" value="ECO:0007669"/>
    <property type="project" value="InterPro"/>
</dbReference>
<dbReference type="InterPro" id="IPR036390">
    <property type="entry name" value="WH_DNA-bd_sf"/>
</dbReference>
<reference evidence="6 7" key="1">
    <citation type="submission" date="2016-04" db="EMBL/GenBank/DDBJ databases">
        <title>Complete Genome Sequence of Halotalea alkalilenta IHB B 13600.</title>
        <authorList>
            <person name="Swarnkar M.K."/>
            <person name="Sharma A."/>
            <person name="Kaushal K."/>
            <person name="Soni R."/>
            <person name="Rana S."/>
            <person name="Singh A.K."/>
            <person name="Gulati A."/>
        </authorList>
    </citation>
    <scope>NUCLEOTIDE SEQUENCE [LARGE SCALE GENOMIC DNA]</scope>
    <source>
        <strain evidence="6 7">IHB B 13600</strain>
    </source>
</reference>
<dbReference type="SUPFAM" id="SSF53850">
    <property type="entry name" value="Periplasmic binding protein-like II"/>
    <property type="match status" value="1"/>
</dbReference>
<dbReference type="PRINTS" id="PR00039">
    <property type="entry name" value="HTHLYSR"/>
</dbReference>
<dbReference type="KEGG" id="haa:A5892_07475"/>
<gene>
    <name evidence="6" type="ORF">A5892_07475</name>
</gene>
<evidence type="ECO:0000313" key="6">
    <source>
        <dbReference type="EMBL" id="ANF57322.1"/>
    </source>
</evidence>
<comment type="similarity">
    <text evidence="1">Belongs to the LysR transcriptional regulatory family.</text>
</comment>
<accession>A0A172YE03</accession>
<dbReference type="CDD" id="cd08432">
    <property type="entry name" value="PBP2_GcdR_TrpI_HvrB_AmpR_like"/>
    <property type="match status" value="1"/>
</dbReference>
<evidence type="ECO:0000256" key="4">
    <source>
        <dbReference type="ARBA" id="ARBA00023163"/>
    </source>
</evidence>
<dbReference type="PROSITE" id="PS50931">
    <property type="entry name" value="HTH_LYSR"/>
    <property type="match status" value="1"/>
</dbReference>
<dbReference type="InterPro" id="IPR005119">
    <property type="entry name" value="LysR_subst-bd"/>
</dbReference>
<dbReference type="Proteomes" id="UP000077875">
    <property type="component" value="Chromosome"/>
</dbReference>
<dbReference type="InterPro" id="IPR058163">
    <property type="entry name" value="LysR-type_TF_proteobact-type"/>
</dbReference>
<feature type="domain" description="HTH lysR-type" evidence="5">
    <location>
        <begin position="2"/>
        <end position="59"/>
    </location>
</feature>
<dbReference type="PANTHER" id="PTHR30537">
    <property type="entry name" value="HTH-TYPE TRANSCRIPTIONAL REGULATOR"/>
    <property type="match status" value="1"/>
</dbReference>
<dbReference type="GO" id="GO:0043565">
    <property type="term" value="F:sequence-specific DNA binding"/>
    <property type="evidence" value="ECO:0007669"/>
    <property type="project" value="TreeGrafter"/>
</dbReference>
<dbReference type="InterPro" id="IPR036388">
    <property type="entry name" value="WH-like_DNA-bd_sf"/>
</dbReference>
<evidence type="ECO:0000256" key="3">
    <source>
        <dbReference type="ARBA" id="ARBA00023125"/>
    </source>
</evidence>
<evidence type="ECO:0000256" key="2">
    <source>
        <dbReference type="ARBA" id="ARBA00023015"/>
    </source>
</evidence>
<dbReference type="Pfam" id="PF00126">
    <property type="entry name" value="HTH_1"/>
    <property type="match status" value="1"/>
</dbReference>
<sequence length="295" mass="32344">MPSLKSLRAFEAASRLGSFAQGAQELSVTPSAISHQIHQLEDFLGVKLFERLAGRTLLTAEGKTYAREIEHAFGIISAATHLVSPQSQDKSFVIATGPSFAVKWLQPRLPGFLNSHPGIGIRISTLSSQDELDLGQFDVAIPYWPAHTSQNKAQPLIEERLRPLCSPALAEQKGLKTISDLSRVTLIHSANALTWTEYFRAIGHQNIVGDNGLWLDRSMMAIEAAVNGLGVVLESEFLARKELESGELIAPFEDDQHSIKATTYFLIKSPKAKNTSMIAAFTAWLEKEIKAHGDS</sequence>
<dbReference type="STRING" id="376489.A5892_07475"/>
<organism evidence="6 7">
    <name type="scientific">Halotalea alkalilenta</name>
    <dbReference type="NCBI Taxonomy" id="376489"/>
    <lineage>
        <taxon>Bacteria</taxon>
        <taxon>Pseudomonadati</taxon>
        <taxon>Pseudomonadota</taxon>
        <taxon>Gammaproteobacteria</taxon>
        <taxon>Oceanospirillales</taxon>
        <taxon>Halomonadaceae</taxon>
        <taxon>Halotalea</taxon>
    </lineage>
</organism>
<name>A0A172YE03_9GAMM</name>
<dbReference type="InterPro" id="IPR000847">
    <property type="entry name" value="LysR_HTH_N"/>
</dbReference>
<dbReference type="PANTHER" id="PTHR30537:SF5">
    <property type="entry name" value="HTH-TYPE TRANSCRIPTIONAL ACTIVATOR TTDR-RELATED"/>
    <property type="match status" value="1"/>
</dbReference>
<dbReference type="AlphaFoldDB" id="A0A172YE03"/>
<dbReference type="EMBL" id="CP015243">
    <property type="protein sequence ID" value="ANF57322.1"/>
    <property type="molecule type" value="Genomic_DNA"/>
</dbReference>
<keyword evidence="3" id="KW-0238">DNA-binding</keyword>
<protein>
    <submittedName>
        <fullName evidence="6">Transcriptional regulator</fullName>
    </submittedName>
</protein>
<dbReference type="GO" id="GO:0006351">
    <property type="term" value="P:DNA-templated transcription"/>
    <property type="evidence" value="ECO:0007669"/>
    <property type="project" value="TreeGrafter"/>
</dbReference>
<keyword evidence="7" id="KW-1185">Reference proteome</keyword>
<dbReference type="Gene3D" id="1.10.10.10">
    <property type="entry name" value="Winged helix-like DNA-binding domain superfamily/Winged helix DNA-binding domain"/>
    <property type="match status" value="1"/>
</dbReference>
<evidence type="ECO:0000256" key="1">
    <source>
        <dbReference type="ARBA" id="ARBA00009437"/>
    </source>
</evidence>
<proteinExistence type="inferred from homology"/>